<keyword evidence="1" id="KW-0812">Transmembrane</keyword>
<dbReference type="PANTHER" id="PTHR37019">
    <property type="entry name" value="CHROMOSOME 1, WHOLE GENOME SHOTGUN SEQUENCE"/>
    <property type="match status" value="1"/>
</dbReference>
<gene>
    <name evidence="3" type="ORF">CVT25_005998</name>
</gene>
<keyword evidence="1" id="KW-1133">Transmembrane helix</keyword>
<dbReference type="AlphaFoldDB" id="A0A409VMD4"/>
<organism evidence="3 4">
    <name type="scientific">Psilocybe cyanescens</name>
    <dbReference type="NCBI Taxonomy" id="93625"/>
    <lineage>
        <taxon>Eukaryota</taxon>
        <taxon>Fungi</taxon>
        <taxon>Dikarya</taxon>
        <taxon>Basidiomycota</taxon>
        <taxon>Agaricomycotina</taxon>
        <taxon>Agaricomycetes</taxon>
        <taxon>Agaricomycetidae</taxon>
        <taxon>Agaricales</taxon>
        <taxon>Agaricineae</taxon>
        <taxon>Strophariaceae</taxon>
        <taxon>Psilocybe</taxon>
    </lineage>
</organism>
<accession>A0A409VMD4</accession>
<feature type="transmembrane region" description="Helical" evidence="1">
    <location>
        <begin position="227"/>
        <end position="247"/>
    </location>
</feature>
<feature type="transmembrane region" description="Helical" evidence="1">
    <location>
        <begin position="267"/>
        <end position="285"/>
    </location>
</feature>
<sequence>MSSTMAQDSFPALPGIYRLLFLYLEPMSTIAPFLMVWVSPGSGWFHHELIPSGNPPTGGLEPRTQMAVWQLANCYLLLGLISSLVFRAVRDALPNNPAAQERILGASFLALGIADVSCLLPFFIVVTFIGLPVDMKYAPSLWNSMTHGNITVVVVLFLFRLAWYAEAVMAKFDALPGYYKFIFLYFEPISEIGPFVTSSIWGPSWFYNELVPPTGPPPEYMDPRATIAVWQLTICYLLLCVMTSLGYRAVRDTLSDDPTGQEKLMGVFLFSLAIADVSSSFFLCCNSIDRFTQVTHFYRFSLYLTFVSLPQDIKYLPFEWNTTTHGNLSVVLILHLSRLAWFFGIGRKRYYFGQPSTSIKVSK</sequence>
<protein>
    <recommendedName>
        <fullName evidence="2">DUF7704 domain-containing protein</fullName>
    </recommendedName>
</protein>
<feature type="domain" description="DUF7704" evidence="2">
    <location>
        <begin position="174"/>
        <end position="296"/>
    </location>
</feature>
<feature type="transmembrane region" description="Helical" evidence="1">
    <location>
        <begin position="145"/>
        <end position="163"/>
    </location>
</feature>
<keyword evidence="4" id="KW-1185">Reference proteome</keyword>
<evidence type="ECO:0000256" key="1">
    <source>
        <dbReference type="SAM" id="Phobius"/>
    </source>
</evidence>
<dbReference type="InParanoid" id="A0A409VMD4"/>
<feature type="transmembrane region" description="Helical" evidence="1">
    <location>
        <begin position="20"/>
        <end position="39"/>
    </location>
</feature>
<feature type="transmembrane region" description="Helical" evidence="1">
    <location>
        <begin position="67"/>
        <end position="86"/>
    </location>
</feature>
<name>A0A409VMD4_PSICY</name>
<dbReference type="Proteomes" id="UP000283269">
    <property type="component" value="Unassembled WGS sequence"/>
</dbReference>
<keyword evidence="1" id="KW-0472">Membrane</keyword>
<proteinExistence type="predicted"/>
<dbReference type="Pfam" id="PF24803">
    <property type="entry name" value="DUF7704"/>
    <property type="match status" value="2"/>
</dbReference>
<evidence type="ECO:0000313" key="4">
    <source>
        <dbReference type="Proteomes" id="UP000283269"/>
    </source>
</evidence>
<evidence type="ECO:0000259" key="2">
    <source>
        <dbReference type="Pfam" id="PF24803"/>
    </source>
</evidence>
<feature type="domain" description="DUF7704" evidence="2">
    <location>
        <begin position="12"/>
        <end position="165"/>
    </location>
</feature>
<reference evidence="3 4" key="1">
    <citation type="journal article" date="2018" name="Evol. Lett.">
        <title>Horizontal gene cluster transfer increased hallucinogenic mushroom diversity.</title>
        <authorList>
            <person name="Reynolds H.T."/>
            <person name="Vijayakumar V."/>
            <person name="Gluck-Thaler E."/>
            <person name="Korotkin H.B."/>
            <person name="Matheny P.B."/>
            <person name="Slot J.C."/>
        </authorList>
    </citation>
    <scope>NUCLEOTIDE SEQUENCE [LARGE SCALE GENOMIC DNA]</scope>
    <source>
        <strain evidence="3 4">2631</strain>
    </source>
</reference>
<dbReference type="STRING" id="93625.A0A409VMD4"/>
<comment type="caution">
    <text evidence="3">The sequence shown here is derived from an EMBL/GenBank/DDBJ whole genome shotgun (WGS) entry which is preliminary data.</text>
</comment>
<feature type="transmembrane region" description="Helical" evidence="1">
    <location>
        <begin position="107"/>
        <end position="133"/>
    </location>
</feature>
<dbReference type="InterPro" id="IPR056121">
    <property type="entry name" value="DUF7704"/>
</dbReference>
<dbReference type="PANTHER" id="PTHR37019:SF2">
    <property type="entry name" value="EXPERA DOMAIN-CONTAINING PROTEIN"/>
    <property type="match status" value="1"/>
</dbReference>
<dbReference type="OrthoDB" id="2937326at2759"/>
<evidence type="ECO:0000313" key="3">
    <source>
        <dbReference type="EMBL" id="PPQ67419.1"/>
    </source>
</evidence>
<dbReference type="EMBL" id="NHYD01003974">
    <property type="protein sequence ID" value="PPQ67419.1"/>
    <property type="molecule type" value="Genomic_DNA"/>
</dbReference>